<proteinExistence type="predicted"/>
<dbReference type="NCBIfam" id="TIGR00254">
    <property type="entry name" value="GGDEF"/>
    <property type="match status" value="1"/>
</dbReference>
<name>A0A158ENY9_CABSO</name>
<dbReference type="InterPro" id="IPR043128">
    <property type="entry name" value="Rev_trsase/Diguanyl_cyclase"/>
</dbReference>
<dbReference type="SUPFAM" id="SSF141868">
    <property type="entry name" value="EAL domain-like"/>
    <property type="match status" value="1"/>
</dbReference>
<dbReference type="SUPFAM" id="SSF55781">
    <property type="entry name" value="GAF domain-like"/>
    <property type="match status" value="1"/>
</dbReference>
<evidence type="ECO:0000313" key="5">
    <source>
        <dbReference type="EMBL" id="SAL09275.1"/>
    </source>
</evidence>
<dbReference type="InterPro" id="IPR029016">
    <property type="entry name" value="GAF-like_dom_sf"/>
</dbReference>
<dbReference type="Proteomes" id="UP000054893">
    <property type="component" value="Unassembled WGS sequence"/>
</dbReference>
<evidence type="ECO:0000259" key="4">
    <source>
        <dbReference type="PROSITE" id="PS50887"/>
    </source>
</evidence>
<dbReference type="PANTHER" id="PTHR44757">
    <property type="entry name" value="DIGUANYLATE CYCLASE DGCP"/>
    <property type="match status" value="1"/>
</dbReference>
<dbReference type="SMART" id="SM00065">
    <property type="entry name" value="GAF"/>
    <property type="match status" value="1"/>
</dbReference>
<dbReference type="SMART" id="SM00091">
    <property type="entry name" value="PAS"/>
    <property type="match status" value="1"/>
</dbReference>
<dbReference type="InterPro" id="IPR035965">
    <property type="entry name" value="PAS-like_dom_sf"/>
</dbReference>
<dbReference type="SUPFAM" id="SSF55785">
    <property type="entry name" value="PYP-like sensor domain (PAS domain)"/>
    <property type="match status" value="1"/>
</dbReference>
<dbReference type="PROSITE" id="PS50887">
    <property type="entry name" value="GGDEF"/>
    <property type="match status" value="1"/>
</dbReference>
<feature type="domain" description="GGDEF" evidence="4">
    <location>
        <begin position="322"/>
        <end position="455"/>
    </location>
</feature>
<dbReference type="InterPro" id="IPR001633">
    <property type="entry name" value="EAL_dom"/>
</dbReference>
<dbReference type="NCBIfam" id="TIGR00229">
    <property type="entry name" value="sensory_box"/>
    <property type="match status" value="1"/>
</dbReference>
<evidence type="ECO:0000259" key="3">
    <source>
        <dbReference type="PROSITE" id="PS50883"/>
    </source>
</evidence>
<dbReference type="EMBL" id="FCOC02000001">
    <property type="protein sequence ID" value="SAL09275.1"/>
    <property type="molecule type" value="Genomic_DNA"/>
</dbReference>
<dbReference type="InterPro" id="IPR052155">
    <property type="entry name" value="Biofilm_reg_signaling"/>
</dbReference>
<dbReference type="Gene3D" id="3.20.20.450">
    <property type="entry name" value="EAL domain"/>
    <property type="match status" value="1"/>
</dbReference>
<dbReference type="Gene3D" id="3.30.70.270">
    <property type="match status" value="1"/>
</dbReference>
<gene>
    <name evidence="5" type="ORF">AWB64_00118</name>
</gene>
<feature type="domain" description="EAL" evidence="3">
    <location>
        <begin position="464"/>
        <end position="718"/>
    </location>
</feature>
<reference evidence="5 6" key="1">
    <citation type="submission" date="2016-01" db="EMBL/GenBank/DDBJ databases">
        <authorList>
            <person name="Oliw E.H."/>
        </authorList>
    </citation>
    <scope>NUCLEOTIDE SEQUENCE [LARGE SCALE GENOMIC DNA]</scope>
    <source>
        <strain evidence="5">LMG 22029</strain>
    </source>
</reference>
<dbReference type="Pfam" id="PF01590">
    <property type="entry name" value="GAF"/>
    <property type="match status" value="1"/>
</dbReference>
<evidence type="ECO:0000259" key="2">
    <source>
        <dbReference type="PROSITE" id="PS50113"/>
    </source>
</evidence>
<sequence length="726" mass="79617">MSSIAEYADEQIRLATLAEYGVQSALADPGFDRLVQLAASIFGVPIALVSLVEAERQLFAASVGLDVCETSRDVSFCAYAMRGEDIMIVPDARADLRFRNNPLVTGSPFIRFYAGAPLRTANGQSLGTLCIIGHQPRESFSEHDRRNLRDLAALVLDKLELRRLEMARRASQFRFEKIAGTSPDVIICADDQGRTTFWNPAAEKLLGYRADEILGHSIDLIAPEEFTARLYQLAAAGESLTEGRTVEMTVRAANGTTIPVELSGSMWREDGRPSFGAILRDITERRQNEDRLFRLAHVDPLTELPNRTMLRERVEQALSDEMSACVMMVDLDGFKDVNDSLGHSGGDAVLINVARRLQACVRAGDTVARMGGDEFAILLPGLPDANSAGRIADSVIAAVSQLLTIDGQPVNIGASVGVAMFPGDGLTVRELLSSADLALYQAKAEGRHCRRFFSADLREAATLKRAYQGELARAFREQEFELYYQPQVRLSDGALVGAEALLRWNHPEKGLLGPGAFLPAIEAGLLAPQIGDWIIRTACQQAALWRGPSTTDFRMGINLFGAQFRAGDLADKVMEALDEFNLPPTALELEITENIILRHDEHMLRPLRKLHELGVGIAFDDYGTGYASLSMLKRYPLSRLKIDQTFVRAMLDSPPDAAIVRAILYLGHSFGLEVIAEGVETEEQATRLRKKGCGTAQGFLFGRPMPADEFTRRFVLGDSLASSLGQ</sequence>
<dbReference type="CDD" id="cd00130">
    <property type="entry name" value="PAS"/>
    <property type="match status" value="1"/>
</dbReference>
<dbReference type="SMART" id="SM00052">
    <property type="entry name" value="EAL"/>
    <property type="match status" value="1"/>
</dbReference>
<dbReference type="Pfam" id="PF00990">
    <property type="entry name" value="GGDEF"/>
    <property type="match status" value="1"/>
</dbReference>
<dbReference type="RefSeq" id="WP_060816687.1">
    <property type="nucleotide sequence ID" value="NZ_FCOC02000001.1"/>
</dbReference>
<dbReference type="InterPro" id="IPR003018">
    <property type="entry name" value="GAF"/>
</dbReference>
<dbReference type="PROSITE" id="PS50883">
    <property type="entry name" value="EAL"/>
    <property type="match status" value="1"/>
</dbReference>
<dbReference type="InterPro" id="IPR029787">
    <property type="entry name" value="Nucleotide_cyclase"/>
</dbReference>
<dbReference type="Pfam" id="PF00563">
    <property type="entry name" value="EAL"/>
    <property type="match status" value="1"/>
</dbReference>
<dbReference type="PANTHER" id="PTHR44757:SF2">
    <property type="entry name" value="BIOFILM ARCHITECTURE MAINTENANCE PROTEIN MBAA"/>
    <property type="match status" value="1"/>
</dbReference>
<feature type="domain" description="PAS" evidence="1">
    <location>
        <begin position="171"/>
        <end position="225"/>
    </location>
</feature>
<dbReference type="InterPro" id="IPR000700">
    <property type="entry name" value="PAS-assoc_C"/>
</dbReference>
<dbReference type="PROSITE" id="PS50113">
    <property type="entry name" value="PAC"/>
    <property type="match status" value="1"/>
</dbReference>
<dbReference type="CDD" id="cd01949">
    <property type="entry name" value="GGDEF"/>
    <property type="match status" value="1"/>
</dbReference>
<organism evidence="5 6">
    <name type="scientific">Caballeronia sordidicola</name>
    <name type="common">Burkholderia sordidicola</name>
    <dbReference type="NCBI Taxonomy" id="196367"/>
    <lineage>
        <taxon>Bacteria</taxon>
        <taxon>Pseudomonadati</taxon>
        <taxon>Pseudomonadota</taxon>
        <taxon>Betaproteobacteria</taxon>
        <taxon>Burkholderiales</taxon>
        <taxon>Burkholderiaceae</taxon>
        <taxon>Caballeronia</taxon>
    </lineage>
</organism>
<evidence type="ECO:0000259" key="1">
    <source>
        <dbReference type="PROSITE" id="PS50112"/>
    </source>
</evidence>
<dbReference type="SUPFAM" id="SSF55073">
    <property type="entry name" value="Nucleotide cyclase"/>
    <property type="match status" value="1"/>
</dbReference>
<dbReference type="OrthoDB" id="9813903at2"/>
<dbReference type="InterPro" id="IPR035919">
    <property type="entry name" value="EAL_sf"/>
</dbReference>
<dbReference type="Gene3D" id="3.30.450.20">
    <property type="entry name" value="PAS domain"/>
    <property type="match status" value="1"/>
</dbReference>
<dbReference type="CDD" id="cd01948">
    <property type="entry name" value="EAL"/>
    <property type="match status" value="1"/>
</dbReference>
<dbReference type="FunFam" id="3.30.70.270:FF:000001">
    <property type="entry name" value="Diguanylate cyclase domain protein"/>
    <property type="match status" value="1"/>
</dbReference>
<dbReference type="Pfam" id="PF13426">
    <property type="entry name" value="PAS_9"/>
    <property type="match status" value="1"/>
</dbReference>
<dbReference type="PROSITE" id="PS50112">
    <property type="entry name" value="PAS"/>
    <property type="match status" value="1"/>
</dbReference>
<feature type="domain" description="PAC" evidence="2">
    <location>
        <begin position="244"/>
        <end position="294"/>
    </location>
</feature>
<accession>A0A158ENY9</accession>
<dbReference type="InterPro" id="IPR000014">
    <property type="entry name" value="PAS"/>
</dbReference>
<dbReference type="AlphaFoldDB" id="A0A158ENY9"/>
<dbReference type="InterPro" id="IPR000160">
    <property type="entry name" value="GGDEF_dom"/>
</dbReference>
<dbReference type="GO" id="GO:0003824">
    <property type="term" value="F:catalytic activity"/>
    <property type="evidence" value="ECO:0007669"/>
    <property type="project" value="UniProtKB-ARBA"/>
</dbReference>
<dbReference type="SMART" id="SM00267">
    <property type="entry name" value="GGDEF"/>
    <property type="match status" value="1"/>
</dbReference>
<evidence type="ECO:0000313" key="6">
    <source>
        <dbReference type="Proteomes" id="UP000054893"/>
    </source>
</evidence>
<dbReference type="Gene3D" id="3.30.450.40">
    <property type="match status" value="1"/>
</dbReference>
<protein>
    <submittedName>
        <fullName evidence="5">Response regulator receiver modulated diguanylate cyclase/phosphodiesterase</fullName>
    </submittedName>
</protein>